<evidence type="ECO:0000313" key="1">
    <source>
        <dbReference type="EMBL" id="EGG53201.1"/>
    </source>
</evidence>
<dbReference type="EMBL" id="AFBR01000056">
    <property type="protein sequence ID" value="EGG53201.1"/>
    <property type="molecule type" value="Genomic_DNA"/>
</dbReference>
<dbReference type="RefSeq" id="WP_008627549.1">
    <property type="nucleotide sequence ID" value="NZ_GL883856.1"/>
</dbReference>
<protein>
    <submittedName>
        <fullName evidence="1">Uncharacterized protein</fullName>
    </submittedName>
</protein>
<name>F3QUV1_9BACT</name>
<dbReference type="OrthoDB" id="1121857at2"/>
<dbReference type="AlphaFoldDB" id="F3QUV1"/>
<dbReference type="STRING" id="762982.HMPREF9442_01974"/>
<proteinExistence type="predicted"/>
<dbReference type="eggNOG" id="ENOG5033FB6">
    <property type="taxonomic scope" value="Bacteria"/>
</dbReference>
<comment type="caution">
    <text evidence="1">The sequence shown here is derived from an EMBL/GenBank/DDBJ whole genome shotgun (WGS) entry which is preliminary data.</text>
</comment>
<sequence>MAKRKTLKKNINYICSELFAECVALTHYKVDIKQEDVDNVMVRILLMHDEFVSRISHTEPGNVKGFYKKLRMDFNAQVSDIISTISQLC</sequence>
<dbReference type="HOGENOM" id="CLU_161352_0_1_10"/>
<keyword evidence="2" id="KW-1185">Reference proteome</keyword>
<accession>F3QUV1</accession>
<gene>
    <name evidence="1" type="ORF">HMPREF9442_01974</name>
</gene>
<organism evidence="1 2">
    <name type="scientific">Paraprevotella xylaniphila YIT 11841</name>
    <dbReference type="NCBI Taxonomy" id="762982"/>
    <lineage>
        <taxon>Bacteria</taxon>
        <taxon>Pseudomonadati</taxon>
        <taxon>Bacteroidota</taxon>
        <taxon>Bacteroidia</taxon>
        <taxon>Bacteroidales</taxon>
        <taxon>Prevotellaceae</taxon>
        <taxon>Paraprevotella</taxon>
    </lineage>
</organism>
<evidence type="ECO:0000313" key="2">
    <source>
        <dbReference type="Proteomes" id="UP000005546"/>
    </source>
</evidence>
<dbReference type="Proteomes" id="UP000005546">
    <property type="component" value="Unassembled WGS sequence"/>
</dbReference>
<reference evidence="1 2" key="1">
    <citation type="submission" date="2011-02" db="EMBL/GenBank/DDBJ databases">
        <authorList>
            <person name="Weinstock G."/>
            <person name="Sodergren E."/>
            <person name="Clifton S."/>
            <person name="Fulton L."/>
            <person name="Fulton B."/>
            <person name="Courtney L."/>
            <person name="Fronick C."/>
            <person name="Harrison M."/>
            <person name="Strong C."/>
            <person name="Farmer C."/>
            <person name="Delahaunty K."/>
            <person name="Markovic C."/>
            <person name="Hall O."/>
            <person name="Minx P."/>
            <person name="Tomlinson C."/>
            <person name="Mitreva M."/>
            <person name="Hou S."/>
            <person name="Chen J."/>
            <person name="Wollam A."/>
            <person name="Pepin K.H."/>
            <person name="Johnson M."/>
            <person name="Bhonagiri V."/>
            <person name="Zhang X."/>
            <person name="Suruliraj S."/>
            <person name="Warren W."/>
            <person name="Chinwalla A."/>
            <person name="Mardis E.R."/>
            <person name="Wilson R.K."/>
        </authorList>
    </citation>
    <scope>NUCLEOTIDE SEQUENCE [LARGE SCALE GENOMIC DNA]</scope>
    <source>
        <strain evidence="1 2">YIT 11841</strain>
    </source>
</reference>